<dbReference type="SMART" id="SM00298">
    <property type="entry name" value="CHROMO"/>
    <property type="match status" value="1"/>
</dbReference>
<feature type="region of interest" description="Disordered" evidence="4">
    <location>
        <begin position="1"/>
        <end position="45"/>
    </location>
</feature>
<proteinExistence type="predicted"/>
<dbReference type="InterPro" id="IPR051219">
    <property type="entry name" value="Heterochromatin_chromo-domain"/>
</dbReference>
<organism evidence="6 7">
    <name type="scientific">Ambispora gerdemannii</name>
    <dbReference type="NCBI Taxonomy" id="144530"/>
    <lineage>
        <taxon>Eukaryota</taxon>
        <taxon>Fungi</taxon>
        <taxon>Fungi incertae sedis</taxon>
        <taxon>Mucoromycota</taxon>
        <taxon>Glomeromycotina</taxon>
        <taxon>Glomeromycetes</taxon>
        <taxon>Archaeosporales</taxon>
        <taxon>Ambisporaceae</taxon>
        <taxon>Ambispora</taxon>
    </lineage>
</organism>
<evidence type="ECO:0000256" key="3">
    <source>
        <dbReference type="SAM" id="Coils"/>
    </source>
</evidence>
<dbReference type="SUPFAM" id="SSF54160">
    <property type="entry name" value="Chromo domain-like"/>
    <property type="match status" value="1"/>
</dbReference>
<dbReference type="Gene3D" id="2.40.50.40">
    <property type="match status" value="1"/>
</dbReference>
<feature type="compositionally biased region" description="Polar residues" evidence="4">
    <location>
        <begin position="168"/>
        <end position="178"/>
    </location>
</feature>
<evidence type="ECO:0000256" key="2">
    <source>
        <dbReference type="ARBA" id="ARBA00023242"/>
    </source>
</evidence>
<dbReference type="PROSITE" id="PS50013">
    <property type="entry name" value="CHROMO_2"/>
    <property type="match status" value="1"/>
</dbReference>
<evidence type="ECO:0000256" key="4">
    <source>
        <dbReference type="SAM" id="MobiDB-lite"/>
    </source>
</evidence>
<feature type="domain" description="Chromo" evidence="5">
    <location>
        <begin position="60"/>
        <end position="108"/>
    </location>
</feature>
<dbReference type="EMBL" id="CAJVPL010000395">
    <property type="protein sequence ID" value="CAG8491694.1"/>
    <property type="molecule type" value="Genomic_DNA"/>
</dbReference>
<sequence length="359" mass="41375">MSDVPLQPPTASTSKPTSTARIKPPTASTSKPTSTASNKPPNNMRWKSTKQVFVVEEEEFDVEKILDHKFENGNTKYNIKWKHYPDTDNSWVDEKDINGIDLILGYWKTSCVNAQNELQNAQKCINDKNNEIKLIQNEVQNFKDRIQNMERLKNSETVDMDIDIDQTMNTSENSSEYRQQNRKKIIQTPTSIRQKKLSDSSSDDDTNNKNQPTKQVIKQGIKEEIIYILDKEMKKMNANSTPLNLDKINNQISNKTVCNWIRVNSKVTWHISRALAKSKDKDGLLRRLITFSTRLVALANYVPISNLSNCIHFGRSGVNAYNKESEKAMFSHSSLARLSKNKWVEVLNHLRQKREDRID</sequence>
<dbReference type="GO" id="GO:0005634">
    <property type="term" value="C:nucleus"/>
    <property type="evidence" value="ECO:0007669"/>
    <property type="project" value="UniProtKB-SubCell"/>
</dbReference>
<comment type="subcellular location">
    <subcellularLocation>
        <location evidence="1">Nucleus</location>
    </subcellularLocation>
</comment>
<evidence type="ECO:0000256" key="1">
    <source>
        <dbReference type="ARBA" id="ARBA00004123"/>
    </source>
</evidence>
<accession>A0A9N8WK06</accession>
<dbReference type="PANTHER" id="PTHR22812">
    <property type="entry name" value="CHROMOBOX PROTEIN"/>
    <property type="match status" value="1"/>
</dbReference>
<feature type="region of interest" description="Disordered" evidence="4">
    <location>
        <begin position="168"/>
        <end position="215"/>
    </location>
</feature>
<protein>
    <submittedName>
        <fullName evidence="6">12860_t:CDS:1</fullName>
    </submittedName>
</protein>
<dbReference type="Proteomes" id="UP000789831">
    <property type="component" value="Unassembled WGS sequence"/>
</dbReference>
<reference evidence="6" key="1">
    <citation type="submission" date="2021-06" db="EMBL/GenBank/DDBJ databases">
        <authorList>
            <person name="Kallberg Y."/>
            <person name="Tangrot J."/>
            <person name="Rosling A."/>
        </authorList>
    </citation>
    <scope>NUCLEOTIDE SEQUENCE</scope>
    <source>
        <strain evidence="6">MT106</strain>
    </source>
</reference>
<dbReference type="InterPro" id="IPR016197">
    <property type="entry name" value="Chromo-like_dom_sf"/>
</dbReference>
<name>A0A9N8WK06_9GLOM</name>
<feature type="compositionally biased region" description="Low complexity" evidence="4">
    <location>
        <begin position="9"/>
        <end position="41"/>
    </location>
</feature>
<comment type="caution">
    <text evidence="6">The sequence shown here is derived from an EMBL/GenBank/DDBJ whole genome shotgun (WGS) entry which is preliminary data.</text>
</comment>
<gene>
    <name evidence="6" type="ORF">AGERDE_LOCUS3786</name>
</gene>
<evidence type="ECO:0000313" key="6">
    <source>
        <dbReference type="EMBL" id="CAG8491694.1"/>
    </source>
</evidence>
<dbReference type="AlphaFoldDB" id="A0A9N8WK06"/>
<keyword evidence="3" id="KW-0175">Coiled coil</keyword>
<dbReference type="OrthoDB" id="10267344at2759"/>
<evidence type="ECO:0000313" key="7">
    <source>
        <dbReference type="Proteomes" id="UP000789831"/>
    </source>
</evidence>
<dbReference type="InterPro" id="IPR000953">
    <property type="entry name" value="Chromo/chromo_shadow_dom"/>
</dbReference>
<dbReference type="InterPro" id="IPR023780">
    <property type="entry name" value="Chromo_domain"/>
</dbReference>
<dbReference type="Pfam" id="PF00385">
    <property type="entry name" value="Chromo"/>
    <property type="match status" value="1"/>
</dbReference>
<keyword evidence="2" id="KW-0539">Nucleus</keyword>
<feature type="coiled-coil region" evidence="3">
    <location>
        <begin position="111"/>
        <end position="152"/>
    </location>
</feature>
<keyword evidence="7" id="KW-1185">Reference proteome</keyword>
<evidence type="ECO:0000259" key="5">
    <source>
        <dbReference type="PROSITE" id="PS50013"/>
    </source>
</evidence>